<name>A0A4Q7LYC8_9MICO</name>
<protein>
    <recommendedName>
        <fullName evidence="3">Excreted virulence factor EspC (Type VII ESX diderm)</fullName>
    </recommendedName>
</protein>
<evidence type="ECO:0000313" key="2">
    <source>
        <dbReference type="Proteomes" id="UP000293519"/>
    </source>
</evidence>
<sequence length="95" mass="10649">MSDLIHDGDTVARLRTDLARIRREFESADDTSSDVAEAVGHRGLAERVRAFTHNWTNRRGDLVEQLQTLEEHFAHLDQSFTDVDGGLANSVRGES</sequence>
<dbReference type="AlphaFoldDB" id="A0A4Q7LYC8"/>
<accession>A0A4Q7LYC8</accession>
<comment type="caution">
    <text evidence="1">The sequence shown here is derived from an EMBL/GenBank/DDBJ whole genome shotgun (WGS) entry which is preliminary data.</text>
</comment>
<proteinExistence type="predicted"/>
<gene>
    <name evidence="1" type="ORF">EV141_0703</name>
</gene>
<dbReference type="RefSeq" id="WP_130484556.1">
    <property type="nucleotide sequence ID" value="NZ_SGWW01000001.1"/>
</dbReference>
<evidence type="ECO:0000313" key="1">
    <source>
        <dbReference type="EMBL" id="RZS59477.1"/>
    </source>
</evidence>
<reference evidence="1 2" key="1">
    <citation type="journal article" date="2015" name="Stand. Genomic Sci.">
        <title>Genomic Encyclopedia of Bacterial and Archaeal Type Strains, Phase III: the genomes of soil and plant-associated and newly described type strains.</title>
        <authorList>
            <person name="Whitman W.B."/>
            <person name="Woyke T."/>
            <person name="Klenk H.P."/>
            <person name="Zhou Y."/>
            <person name="Lilburn T.G."/>
            <person name="Beck B.J."/>
            <person name="De Vos P."/>
            <person name="Vandamme P."/>
            <person name="Eisen J.A."/>
            <person name="Garrity G."/>
            <person name="Hugenholtz P."/>
            <person name="Kyrpides N.C."/>
        </authorList>
    </citation>
    <scope>NUCLEOTIDE SEQUENCE [LARGE SCALE GENOMIC DNA]</scope>
    <source>
        <strain evidence="1 2">CV2</strain>
    </source>
</reference>
<dbReference type="Proteomes" id="UP000293519">
    <property type="component" value="Unassembled WGS sequence"/>
</dbReference>
<organism evidence="1 2">
    <name type="scientific">Microcella putealis</name>
    <dbReference type="NCBI Taxonomy" id="337005"/>
    <lineage>
        <taxon>Bacteria</taxon>
        <taxon>Bacillati</taxon>
        <taxon>Actinomycetota</taxon>
        <taxon>Actinomycetes</taxon>
        <taxon>Micrococcales</taxon>
        <taxon>Microbacteriaceae</taxon>
        <taxon>Microcella</taxon>
    </lineage>
</organism>
<dbReference type="OrthoDB" id="4828169at2"/>
<keyword evidence="2" id="KW-1185">Reference proteome</keyword>
<evidence type="ECO:0008006" key="3">
    <source>
        <dbReference type="Google" id="ProtNLM"/>
    </source>
</evidence>
<dbReference type="EMBL" id="SGWW01000001">
    <property type="protein sequence ID" value="RZS59477.1"/>
    <property type="molecule type" value="Genomic_DNA"/>
</dbReference>